<dbReference type="InterPro" id="IPR008271">
    <property type="entry name" value="Ser/Thr_kinase_AS"/>
</dbReference>
<dbReference type="OMA" id="HIFENQP"/>
<evidence type="ECO:0000313" key="2">
    <source>
        <dbReference type="EMBL" id="EGB08100.1"/>
    </source>
</evidence>
<keyword evidence="3" id="KW-1185">Reference proteome</keyword>
<dbReference type="PROSITE" id="PS50011">
    <property type="entry name" value="PROTEIN_KINASE_DOM"/>
    <property type="match status" value="1"/>
</dbReference>
<reference evidence="2 3" key="1">
    <citation type="journal article" date="2011" name="Proc. Natl. Acad. Sci. U.S.A.">
        <title>Niche of harmful alga Aureococcus anophagefferens revealed through ecogenomics.</title>
        <authorList>
            <person name="Gobler C.J."/>
            <person name="Berry D.L."/>
            <person name="Dyhrman S.T."/>
            <person name="Wilhelm S.W."/>
            <person name="Salamov A."/>
            <person name="Lobanov A.V."/>
            <person name="Zhang Y."/>
            <person name="Collier J.L."/>
            <person name="Wurch L.L."/>
            <person name="Kustka A.B."/>
            <person name="Dill B.D."/>
            <person name="Shah M."/>
            <person name="VerBerkmoes N.C."/>
            <person name="Kuo A."/>
            <person name="Terry A."/>
            <person name="Pangilinan J."/>
            <person name="Lindquist E.A."/>
            <person name="Lucas S."/>
            <person name="Paulsen I.T."/>
            <person name="Hattenrath-Lehmann T.K."/>
            <person name="Talmage S.C."/>
            <person name="Walker E.A."/>
            <person name="Koch F."/>
            <person name="Burson A.M."/>
            <person name="Marcoval M.A."/>
            <person name="Tang Y.Z."/>
            <person name="Lecleir G.R."/>
            <person name="Coyne K.J."/>
            <person name="Berg G.M."/>
            <person name="Bertrand E.M."/>
            <person name="Saito M.A."/>
            <person name="Gladyshev V.N."/>
            <person name="Grigoriev I.V."/>
        </authorList>
    </citation>
    <scope>NUCLEOTIDE SEQUENCE [LARGE SCALE GENOMIC DNA]</scope>
    <source>
        <strain evidence="3">CCMP 1984</strain>
    </source>
</reference>
<dbReference type="Gene3D" id="1.10.510.10">
    <property type="entry name" value="Transferase(Phosphotransferase) domain 1"/>
    <property type="match status" value="1"/>
</dbReference>
<evidence type="ECO:0000313" key="3">
    <source>
        <dbReference type="Proteomes" id="UP000002729"/>
    </source>
</evidence>
<dbReference type="GO" id="GO:0005524">
    <property type="term" value="F:ATP binding"/>
    <property type="evidence" value="ECO:0007669"/>
    <property type="project" value="InterPro"/>
</dbReference>
<dbReference type="InterPro" id="IPR044591">
    <property type="entry name" value="RUK"/>
</dbReference>
<dbReference type="Pfam" id="PF00069">
    <property type="entry name" value="Pkinase"/>
    <property type="match status" value="1"/>
</dbReference>
<dbReference type="OrthoDB" id="24822at2759"/>
<dbReference type="GeneID" id="20220253"/>
<dbReference type="SMART" id="SM00220">
    <property type="entry name" value="S_TKc"/>
    <property type="match status" value="1"/>
</dbReference>
<proteinExistence type="predicted"/>
<dbReference type="Proteomes" id="UP000002729">
    <property type="component" value="Unassembled WGS sequence"/>
</dbReference>
<dbReference type="PANTHER" id="PTHR46562:SF1">
    <property type="entry name" value="SERINE_THREONINE-PROTEIN KINASE ULK4"/>
    <property type="match status" value="1"/>
</dbReference>
<protein>
    <recommendedName>
        <fullName evidence="1">Protein kinase domain-containing protein</fullName>
    </recommendedName>
</protein>
<dbReference type="eggNOG" id="KOG0597">
    <property type="taxonomic scope" value="Eukaryota"/>
</dbReference>
<dbReference type="SUPFAM" id="SSF56112">
    <property type="entry name" value="Protein kinase-like (PK-like)"/>
    <property type="match status" value="1"/>
</dbReference>
<accession>F0Y9X4</accession>
<feature type="non-terminal residue" evidence="2">
    <location>
        <position position="215"/>
    </location>
</feature>
<dbReference type="InterPro" id="IPR000719">
    <property type="entry name" value="Prot_kinase_dom"/>
</dbReference>
<dbReference type="PANTHER" id="PTHR46562">
    <property type="entry name" value="SERINE/THREONINE-KINASE ULK4-LIKE PROTEIN-RELATED"/>
    <property type="match status" value="1"/>
</dbReference>
<gene>
    <name evidence="2" type="ORF">AURANDRAFT_26764</name>
</gene>
<feature type="non-terminal residue" evidence="2">
    <location>
        <position position="1"/>
    </location>
</feature>
<dbReference type="PROSITE" id="PS00108">
    <property type="entry name" value="PROTEIN_KINASE_ST"/>
    <property type="match status" value="1"/>
</dbReference>
<dbReference type="RefSeq" id="XP_009037458.1">
    <property type="nucleotide sequence ID" value="XM_009039210.1"/>
</dbReference>
<dbReference type="EMBL" id="GL833129">
    <property type="protein sequence ID" value="EGB08100.1"/>
    <property type="molecule type" value="Genomic_DNA"/>
</dbReference>
<sequence length="215" mass="24320">DKYHIFNEIGAGRQSQVFKGRQKKTVNYVAIKRIEKGQMDKVVNEVQMMHALSHPHTLKFYDWYETRNNLWLILEYCSGGDLKSLLKVDKQLPIPAVTLFGGDLLSGLQYLHHNGLLYCDLKPSNVLIDDHGVLKLAGFGLARRIPTPGNRCRAPKNRGTPYYMAPELFVKDGVHNFGSDFWSLGCVLYELASGRPPFASTSLNELMHQITTDDP</sequence>
<feature type="domain" description="Protein kinase" evidence="1">
    <location>
        <begin position="3"/>
        <end position="215"/>
    </location>
</feature>
<dbReference type="GO" id="GO:0008017">
    <property type="term" value="F:microtubule binding"/>
    <property type="evidence" value="ECO:0007669"/>
    <property type="project" value="InterPro"/>
</dbReference>
<evidence type="ECO:0000259" key="1">
    <source>
        <dbReference type="PROSITE" id="PS50011"/>
    </source>
</evidence>
<name>F0Y9X4_AURAN</name>
<dbReference type="GO" id="GO:0004672">
    <property type="term" value="F:protein kinase activity"/>
    <property type="evidence" value="ECO:0007669"/>
    <property type="project" value="InterPro"/>
</dbReference>
<organism evidence="3">
    <name type="scientific">Aureococcus anophagefferens</name>
    <name type="common">Harmful bloom alga</name>
    <dbReference type="NCBI Taxonomy" id="44056"/>
    <lineage>
        <taxon>Eukaryota</taxon>
        <taxon>Sar</taxon>
        <taxon>Stramenopiles</taxon>
        <taxon>Ochrophyta</taxon>
        <taxon>Pelagophyceae</taxon>
        <taxon>Pelagomonadales</taxon>
        <taxon>Pelagomonadaceae</taxon>
        <taxon>Aureococcus</taxon>
    </lineage>
</organism>
<dbReference type="AlphaFoldDB" id="F0Y9X4"/>
<dbReference type="InterPro" id="IPR011009">
    <property type="entry name" value="Kinase-like_dom_sf"/>
</dbReference>
<dbReference type="InParanoid" id="F0Y9X4"/>
<dbReference type="KEGG" id="aaf:AURANDRAFT_26764"/>